<keyword evidence="5" id="KW-0813">Transport</keyword>
<evidence type="ECO:0000256" key="1">
    <source>
        <dbReference type="ARBA" id="ARBA00001971"/>
    </source>
</evidence>
<evidence type="ECO:0000313" key="18">
    <source>
        <dbReference type="Proteomes" id="UP000008914"/>
    </source>
</evidence>
<evidence type="ECO:0000256" key="4">
    <source>
        <dbReference type="ARBA" id="ARBA00016116"/>
    </source>
</evidence>
<comment type="catalytic activity">
    <reaction evidence="13">
        <text>a quinol + 2 Fe(III)-[cytochrome c](out) = a quinone + 2 Fe(II)-[cytochrome c](out) + 2 H(+)(out)</text>
        <dbReference type="Rhea" id="RHEA:11484"/>
        <dbReference type="Rhea" id="RHEA-COMP:10350"/>
        <dbReference type="Rhea" id="RHEA-COMP:14399"/>
        <dbReference type="ChEBI" id="CHEBI:15378"/>
        <dbReference type="ChEBI" id="CHEBI:24646"/>
        <dbReference type="ChEBI" id="CHEBI:29033"/>
        <dbReference type="ChEBI" id="CHEBI:29034"/>
        <dbReference type="ChEBI" id="CHEBI:132124"/>
        <dbReference type="EC" id="7.1.1.8"/>
    </reaction>
</comment>
<dbReference type="EMBL" id="CP002343">
    <property type="protein sequence ID" value="ADU49495.1"/>
    <property type="molecule type" value="Genomic_DNA"/>
</dbReference>
<dbReference type="RefSeq" id="WP_013493807.1">
    <property type="nucleotide sequence ID" value="NC_014830.1"/>
</dbReference>
<dbReference type="PROSITE" id="PS51002">
    <property type="entry name" value="CYTB_NTER"/>
    <property type="match status" value="1"/>
</dbReference>
<name>E6SBG7_INTC7</name>
<evidence type="ECO:0000256" key="7">
    <source>
        <dbReference type="ARBA" id="ARBA00022692"/>
    </source>
</evidence>
<dbReference type="EC" id="7.1.1.8" evidence="3"/>
<feature type="transmembrane region" description="Helical" evidence="15">
    <location>
        <begin position="191"/>
        <end position="212"/>
    </location>
</feature>
<dbReference type="Proteomes" id="UP000008914">
    <property type="component" value="Chromosome"/>
</dbReference>
<gene>
    <name evidence="17" type="ordered locus">Intca_3005</name>
</gene>
<dbReference type="KEGG" id="ica:Intca_3005"/>
<dbReference type="AlphaFoldDB" id="E6SBG7"/>
<evidence type="ECO:0000256" key="15">
    <source>
        <dbReference type="SAM" id="Phobius"/>
    </source>
</evidence>
<evidence type="ECO:0000256" key="2">
    <source>
        <dbReference type="ARBA" id="ARBA00004141"/>
    </source>
</evidence>
<reference evidence="17 18" key="1">
    <citation type="journal article" date="2010" name="Stand. Genomic Sci.">
        <title>Complete genome sequence of Intrasporangium calvum type strain (7 KIP).</title>
        <authorList>
            <person name="Del Rio T.G."/>
            <person name="Chertkov O."/>
            <person name="Yasawong M."/>
            <person name="Lucas S."/>
            <person name="Deshpande S."/>
            <person name="Cheng J.F."/>
            <person name="Detter C."/>
            <person name="Tapia R."/>
            <person name="Han C."/>
            <person name="Goodwin L."/>
            <person name="Pitluck S."/>
            <person name="Liolios K."/>
            <person name="Ivanova N."/>
            <person name="Mavromatis K."/>
            <person name="Pati A."/>
            <person name="Chen A."/>
            <person name="Palaniappan K."/>
            <person name="Land M."/>
            <person name="Hauser L."/>
            <person name="Chang Y.J."/>
            <person name="Jeffries C.D."/>
            <person name="Rohde M."/>
            <person name="Pukall R."/>
            <person name="Sikorski J."/>
            <person name="Goker M."/>
            <person name="Woyke T."/>
            <person name="Bristow J."/>
            <person name="Eisen J.A."/>
            <person name="Markowitz V."/>
            <person name="Hugenholtz P."/>
            <person name="Kyrpides N.C."/>
            <person name="Klenk H.P."/>
            <person name="Lapidus A."/>
        </authorList>
    </citation>
    <scope>NUCLEOTIDE SEQUENCE [LARGE SCALE GENOMIC DNA]</scope>
    <source>
        <strain evidence="18">ATCC 23552 / DSM 43043 / JCM 3097 / NBRC 12989 / 7 KIP</strain>
    </source>
</reference>
<keyword evidence="12 15" id="KW-0472">Membrane</keyword>
<dbReference type="PANTHER" id="PTHR19271">
    <property type="entry name" value="CYTOCHROME B"/>
    <property type="match status" value="1"/>
</dbReference>
<keyword evidence="18" id="KW-1185">Reference proteome</keyword>
<dbReference type="GO" id="GO:0022904">
    <property type="term" value="P:respiratory electron transport chain"/>
    <property type="evidence" value="ECO:0007669"/>
    <property type="project" value="InterPro"/>
</dbReference>
<evidence type="ECO:0000256" key="14">
    <source>
        <dbReference type="ARBA" id="ARBA00029568"/>
    </source>
</evidence>
<feature type="domain" description="Cytochrome b/b6 N-terminal region profile" evidence="16">
    <location>
        <begin position="19"/>
        <end position="222"/>
    </location>
</feature>
<organism evidence="17 18">
    <name type="scientific">Intrasporangium calvum (strain ATCC 23552 / DSM 43043 / JCM 3097 / NBRC 12989 / NCIMB 10167 / NRRL B-3866 / 7 KIP)</name>
    <dbReference type="NCBI Taxonomy" id="710696"/>
    <lineage>
        <taxon>Bacteria</taxon>
        <taxon>Bacillati</taxon>
        <taxon>Actinomycetota</taxon>
        <taxon>Actinomycetes</taxon>
        <taxon>Micrococcales</taxon>
        <taxon>Intrasporangiaceae</taxon>
        <taxon>Intrasporangium</taxon>
    </lineage>
</organism>
<comment type="subcellular location">
    <subcellularLocation>
        <location evidence="2">Membrane</location>
        <topology evidence="2">Multi-pass membrane protein</topology>
    </subcellularLocation>
</comment>
<dbReference type="eggNOG" id="COG1290">
    <property type="taxonomic scope" value="Bacteria"/>
</dbReference>
<dbReference type="Pfam" id="PF00033">
    <property type="entry name" value="Cytochrome_B"/>
    <property type="match status" value="1"/>
</dbReference>
<evidence type="ECO:0000256" key="5">
    <source>
        <dbReference type="ARBA" id="ARBA00022448"/>
    </source>
</evidence>
<sequence>MSYVTKTRPVEHVSRGRRFVGAVDERLGLDALRYPVPEHANNLAWSLGGLTAVALAILIATGVVLAQFYDPTPEVANASVRTIVEDVALGRFTRSLHYWAAQAMYVLAALHLIRVFFHGSYKRPREANWVIGLSMFGLTFLAIFTGTVLKWDQEGYEALAHNLELGQFLGGAGFWFSTSFAAHTPILVRLYSAHIMLIPGLIVILVTLHALLIKRHKISNHPGLPAPAPDTPASLEHGGPLPPARSSLVEVTTPPGETYLEAREPFTHHLRRVGALGLVLLGVLSIVAVLFPPPVGPTPVAGVEVTKPMWPFWWMFTLENWFGLPAILWGGLALFGLLFAVPFIDRNPKRSWRTRPVAMTSAALVILALIVLTIFMGITTPATHL</sequence>
<evidence type="ECO:0000256" key="10">
    <source>
        <dbReference type="ARBA" id="ARBA00022989"/>
    </source>
</evidence>
<protein>
    <recommendedName>
        <fullName evidence="4">Cytochrome bc1 complex cytochrome b subunit</fullName>
        <ecNumber evidence="3">7.1.1.8</ecNumber>
    </recommendedName>
    <alternativeName>
        <fullName evidence="14">Cytochrome bc1 reductase complex subunit QcrB</fullName>
    </alternativeName>
</protein>
<dbReference type="InterPro" id="IPR005797">
    <property type="entry name" value="Cyt_b/b6_N"/>
</dbReference>
<feature type="transmembrane region" description="Helical" evidence="15">
    <location>
        <begin position="43"/>
        <end position="69"/>
    </location>
</feature>
<evidence type="ECO:0000256" key="6">
    <source>
        <dbReference type="ARBA" id="ARBA00022617"/>
    </source>
</evidence>
<dbReference type="SUPFAM" id="SSF81648">
    <property type="entry name" value="a domain/subunit of cytochrome bc1 complex (Ubiquinol-cytochrome c reductase)"/>
    <property type="match status" value="1"/>
</dbReference>
<keyword evidence="8" id="KW-0479">Metal-binding</keyword>
<dbReference type="InterPro" id="IPR027387">
    <property type="entry name" value="Cytb/b6-like_sf"/>
</dbReference>
<comment type="cofactor">
    <cofactor evidence="1">
        <name>heme</name>
        <dbReference type="ChEBI" id="CHEBI:30413"/>
    </cofactor>
</comment>
<feature type="transmembrane region" description="Helical" evidence="15">
    <location>
        <begin position="356"/>
        <end position="378"/>
    </location>
</feature>
<evidence type="ECO:0000313" key="17">
    <source>
        <dbReference type="EMBL" id="ADU49495.1"/>
    </source>
</evidence>
<accession>E6SBG7</accession>
<keyword evidence="9" id="KW-0249">Electron transport</keyword>
<dbReference type="InterPro" id="IPR036150">
    <property type="entry name" value="Cyt_b/b6_C_sf"/>
</dbReference>
<keyword evidence="7 15" id="KW-0812">Transmembrane</keyword>
<evidence type="ECO:0000259" key="16">
    <source>
        <dbReference type="PROSITE" id="PS51002"/>
    </source>
</evidence>
<evidence type="ECO:0000256" key="8">
    <source>
        <dbReference type="ARBA" id="ARBA00022723"/>
    </source>
</evidence>
<dbReference type="Pfam" id="PF00032">
    <property type="entry name" value="Cytochrom_B_C"/>
    <property type="match status" value="1"/>
</dbReference>
<feature type="transmembrane region" description="Helical" evidence="15">
    <location>
        <begin position="96"/>
        <end position="117"/>
    </location>
</feature>
<dbReference type="Gene3D" id="1.20.810.10">
    <property type="entry name" value="Cytochrome Bc1 Complex, Chain C"/>
    <property type="match status" value="1"/>
</dbReference>
<keyword evidence="6" id="KW-0349">Heme</keyword>
<dbReference type="HOGENOM" id="CLU_031114_4_0_11"/>
<dbReference type="PANTHER" id="PTHR19271:SF16">
    <property type="entry name" value="CYTOCHROME B"/>
    <property type="match status" value="1"/>
</dbReference>
<feature type="transmembrane region" description="Helical" evidence="15">
    <location>
        <begin position="321"/>
        <end position="344"/>
    </location>
</feature>
<dbReference type="GO" id="GO:0016020">
    <property type="term" value="C:membrane"/>
    <property type="evidence" value="ECO:0007669"/>
    <property type="project" value="UniProtKB-SubCell"/>
</dbReference>
<evidence type="ECO:0000256" key="3">
    <source>
        <dbReference type="ARBA" id="ARBA00012951"/>
    </source>
</evidence>
<dbReference type="GO" id="GO:0008121">
    <property type="term" value="F:quinol-cytochrome-c reductase activity"/>
    <property type="evidence" value="ECO:0007669"/>
    <property type="project" value="UniProtKB-EC"/>
</dbReference>
<dbReference type="GO" id="GO:0046872">
    <property type="term" value="F:metal ion binding"/>
    <property type="evidence" value="ECO:0007669"/>
    <property type="project" value="UniProtKB-KW"/>
</dbReference>
<evidence type="ECO:0000256" key="12">
    <source>
        <dbReference type="ARBA" id="ARBA00023136"/>
    </source>
</evidence>
<dbReference type="SUPFAM" id="SSF81342">
    <property type="entry name" value="Transmembrane di-heme cytochromes"/>
    <property type="match status" value="1"/>
</dbReference>
<keyword evidence="11" id="KW-0408">Iron</keyword>
<dbReference type="GO" id="GO:0016491">
    <property type="term" value="F:oxidoreductase activity"/>
    <property type="evidence" value="ECO:0007669"/>
    <property type="project" value="InterPro"/>
</dbReference>
<evidence type="ECO:0000256" key="9">
    <source>
        <dbReference type="ARBA" id="ARBA00022982"/>
    </source>
</evidence>
<keyword evidence="10 15" id="KW-1133">Transmembrane helix</keyword>
<feature type="transmembrane region" description="Helical" evidence="15">
    <location>
        <begin position="129"/>
        <end position="149"/>
    </location>
</feature>
<dbReference type="STRING" id="710696.Intca_3005"/>
<evidence type="ECO:0000256" key="13">
    <source>
        <dbReference type="ARBA" id="ARBA00029351"/>
    </source>
</evidence>
<proteinExistence type="predicted"/>
<evidence type="ECO:0000256" key="11">
    <source>
        <dbReference type="ARBA" id="ARBA00023004"/>
    </source>
</evidence>
<dbReference type="InterPro" id="IPR016174">
    <property type="entry name" value="Di-haem_cyt_TM"/>
</dbReference>
<dbReference type="InterPro" id="IPR005798">
    <property type="entry name" value="Cyt_b/b6_C"/>
</dbReference>
<feature type="transmembrane region" description="Helical" evidence="15">
    <location>
        <begin position="273"/>
        <end position="291"/>
    </location>
</feature>